<evidence type="ECO:0000313" key="12">
    <source>
        <dbReference type="Proteomes" id="UP000542342"/>
    </source>
</evidence>
<feature type="transmembrane region" description="Helical" evidence="10">
    <location>
        <begin position="295"/>
        <end position="317"/>
    </location>
</feature>
<reference evidence="11 12" key="1">
    <citation type="submission" date="2020-07" db="EMBL/GenBank/DDBJ databases">
        <title>Thermogemmata thermophila gen. nov., sp. nov., a novel moderate thermophilic planctomycete from a Kamchatka hot spring.</title>
        <authorList>
            <person name="Elcheninov A.G."/>
            <person name="Podosokorskaya O.A."/>
            <person name="Kovaleva O.L."/>
            <person name="Novikov A."/>
            <person name="Bonch-Osmolovskaya E.A."/>
            <person name="Toshchakov S.V."/>
            <person name="Kublanov I.V."/>
        </authorList>
    </citation>
    <scope>NUCLEOTIDE SEQUENCE [LARGE SCALE GENOMIC DNA]</scope>
    <source>
        <strain evidence="11 12">2918</strain>
    </source>
</reference>
<comment type="subcellular location">
    <subcellularLocation>
        <location evidence="1">Cell membrane</location>
        <topology evidence="1">Multi-pass membrane protein</topology>
    </subcellularLocation>
</comment>
<feature type="transmembrane region" description="Helical" evidence="10">
    <location>
        <begin position="254"/>
        <end position="275"/>
    </location>
</feature>
<dbReference type="NCBIfam" id="TIGR00797">
    <property type="entry name" value="matE"/>
    <property type="match status" value="1"/>
</dbReference>
<evidence type="ECO:0000256" key="9">
    <source>
        <dbReference type="ARBA" id="ARBA00031636"/>
    </source>
</evidence>
<keyword evidence="8 10" id="KW-0472">Membrane</keyword>
<dbReference type="Pfam" id="PF01554">
    <property type="entry name" value="MatE"/>
    <property type="match status" value="2"/>
</dbReference>
<feature type="transmembrane region" description="Helical" evidence="10">
    <location>
        <begin position="329"/>
        <end position="349"/>
    </location>
</feature>
<evidence type="ECO:0000256" key="6">
    <source>
        <dbReference type="ARBA" id="ARBA00022989"/>
    </source>
</evidence>
<organism evidence="11 12">
    <name type="scientific">Thermogemmata fonticola</name>
    <dbReference type="NCBI Taxonomy" id="2755323"/>
    <lineage>
        <taxon>Bacteria</taxon>
        <taxon>Pseudomonadati</taxon>
        <taxon>Planctomycetota</taxon>
        <taxon>Planctomycetia</taxon>
        <taxon>Gemmatales</taxon>
        <taxon>Gemmataceae</taxon>
        <taxon>Thermogemmata</taxon>
    </lineage>
</organism>
<dbReference type="GO" id="GO:0015297">
    <property type="term" value="F:antiporter activity"/>
    <property type="evidence" value="ECO:0007669"/>
    <property type="project" value="UniProtKB-KW"/>
</dbReference>
<keyword evidence="5 10" id="KW-0812">Transmembrane</keyword>
<dbReference type="Proteomes" id="UP000542342">
    <property type="component" value="Unassembled WGS sequence"/>
</dbReference>
<sequence length="474" mass="50394">MLAPAPPPAPSASLSRAVLHLALPALFQQYLHLLVRLSDQFLADRFPLSDPAGRPYYLAALTTAGYIYWFISSYTVLVSVGATALVARAIGARDHRLAWQVTAQAVLLAGVFGSVGTVAGLAGLPHLLHLLQLEAAAVRFALEFLTPLALLLPFQMMETACTACLAGAGDTRTGLHVLGGVALLNLPLAWLLCFGIPPLVPGLGFAGIAWGTGLAHTLGCFILLRLLRQGRSGLRLQGQDLWPNGSLIRRLLRVSVPAAVDSLSMAVCQFWFLSVVNRLGATAAAAHGIALQWEALAYLAGGAFGTAAMALVGQNLGARQPQRASRAAWIAWGQGAAVMCGMGLVFVLAAKPMFRLFCHEADTQAVVQAGVPVLQLISLAMPALAAQIIFTAALRGAGDVRVPVLITWFGFLGIRLPLAHFLAWPEIPLGADLRLPALGLGLRGAWIAMVLDLWVRGLLLTWRFVAGRWRHIEV</sequence>
<evidence type="ECO:0000256" key="7">
    <source>
        <dbReference type="ARBA" id="ARBA00023065"/>
    </source>
</evidence>
<keyword evidence="2" id="KW-0813">Transport</keyword>
<feature type="transmembrane region" description="Helical" evidence="10">
    <location>
        <begin position="102"/>
        <end position="124"/>
    </location>
</feature>
<evidence type="ECO:0000256" key="8">
    <source>
        <dbReference type="ARBA" id="ARBA00023136"/>
    </source>
</evidence>
<feature type="transmembrane region" description="Helical" evidence="10">
    <location>
        <begin position="369"/>
        <end position="390"/>
    </location>
</feature>
<name>A0A7V8VDF1_9BACT</name>
<evidence type="ECO:0000256" key="4">
    <source>
        <dbReference type="ARBA" id="ARBA00022475"/>
    </source>
</evidence>
<feature type="transmembrane region" description="Helical" evidence="10">
    <location>
        <begin position="444"/>
        <end position="465"/>
    </location>
</feature>
<feature type="transmembrane region" description="Helical" evidence="10">
    <location>
        <begin position="66"/>
        <end position="90"/>
    </location>
</feature>
<evidence type="ECO:0000256" key="2">
    <source>
        <dbReference type="ARBA" id="ARBA00022448"/>
    </source>
</evidence>
<dbReference type="EMBL" id="JACEFB010000004">
    <property type="protein sequence ID" value="MBA2226009.1"/>
    <property type="molecule type" value="Genomic_DNA"/>
</dbReference>
<keyword evidence="4" id="KW-1003">Cell membrane</keyword>
<dbReference type="PIRSF" id="PIRSF006603">
    <property type="entry name" value="DinF"/>
    <property type="match status" value="1"/>
</dbReference>
<evidence type="ECO:0000256" key="1">
    <source>
        <dbReference type="ARBA" id="ARBA00004651"/>
    </source>
</evidence>
<feature type="transmembrane region" description="Helical" evidence="10">
    <location>
        <begin position="175"/>
        <end position="197"/>
    </location>
</feature>
<dbReference type="GO" id="GO:0005886">
    <property type="term" value="C:plasma membrane"/>
    <property type="evidence" value="ECO:0007669"/>
    <property type="project" value="UniProtKB-SubCell"/>
</dbReference>
<accession>A0A7V8VDF1</accession>
<dbReference type="InterPro" id="IPR002528">
    <property type="entry name" value="MATE_fam"/>
</dbReference>
<dbReference type="InterPro" id="IPR050222">
    <property type="entry name" value="MATE_MdtK"/>
</dbReference>
<feature type="transmembrane region" description="Helical" evidence="10">
    <location>
        <begin position="203"/>
        <end position="227"/>
    </location>
</feature>
<feature type="transmembrane region" description="Helical" evidence="10">
    <location>
        <begin position="402"/>
        <end position="424"/>
    </location>
</feature>
<keyword evidence="7" id="KW-0406">Ion transport</keyword>
<dbReference type="GO" id="GO:0042910">
    <property type="term" value="F:xenobiotic transmembrane transporter activity"/>
    <property type="evidence" value="ECO:0007669"/>
    <property type="project" value="InterPro"/>
</dbReference>
<dbReference type="PANTHER" id="PTHR43298:SF2">
    <property type="entry name" value="FMN_FAD EXPORTER YEEO-RELATED"/>
    <property type="match status" value="1"/>
</dbReference>
<dbReference type="AlphaFoldDB" id="A0A7V8VDF1"/>
<dbReference type="PANTHER" id="PTHR43298">
    <property type="entry name" value="MULTIDRUG RESISTANCE PROTEIN NORM-RELATED"/>
    <property type="match status" value="1"/>
</dbReference>
<gene>
    <name evidence="11" type="ORF">H0921_07525</name>
</gene>
<keyword evidence="12" id="KW-1185">Reference proteome</keyword>
<protein>
    <recommendedName>
        <fullName evidence="9">Multidrug-efflux transporter</fullName>
    </recommendedName>
</protein>
<evidence type="ECO:0000256" key="3">
    <source>
        <dbReference type="ARBA" id="ARBA00022449"/>
    </source>
</evidence>
<dbReference type="CDD" id="cd13137">
    <property type="entry name" value="MATE_NorM_like"/>
    <property type="match status" value="1"/>
</dbReference>
<evidence type="ECO:0000313" key="11">
    <source>
        <dbReference type="EMBL" id="MBA2226009.1"/>
    </source>
</evidence>
<comment type="caution">
    <text evidence="11">The sequence shown here is derived from an EMBL/GenBank/DDBJ whole genome shotgun (WGS) entry which is preliminary data.</text>
</comment>
<dbReference type="GO" id="GO:0006811">
    <property type="term" value="P:monoatomic ion transport"/>
    <property type="evidence" value="ECO:0007669"/>
    <property type="project" value="UniProtKB-KW"/>
</dbReference>
<evidence type="ECO:0000256" key="5">
    <source>
        <dbReference type="ARBA" id="ARBA00022692"/>
    </source>
</evidence>
<dbReference type="RefSeq" id="WP_194537451.1">
    <property type="nucleotide sequence ID" value="NZ_JACEFB010000004.1"/>
</dbReference>
<keyword evidence="6 10" id="KW-1133">Transmembrane helix</keyword>
<evidence type="ECO:0000256" key="10">
    <source>
        <dbReference type="SAM" id="Phobius"/>
    </source>
</evidence>
<proteinExistence type="predicted"/>
<keyword evidence="3" id="KW-0050">Antiport</keyword>
<dbReference type="InterPro" id="IPR048279">
    <property type="entry name" value="MdtK-like"/>
</dbReference>